<organism evidence="2 3">
    <name type="scientific">Paraglaciecola chathamensis S18K6</name>
    <dbReference type="NCBI Taxonomy" id="1127672"/>
    <lineage>
        <taxon>Bacteria</taxon>
        <taxon>Pseudomonadati</taxon>
        <taxon>Pseudomonadota</taxon>
        <taxon>Gammaproteobacteria</taxon>
        <taxon>Alteromonadales</taxon>
        <taxon>Alteromonadaceae</taxon>
        <taxon>Paraglaciecola</taxon>
    </lineage>
</organism>
<dbReference type="InterPro" id="IPR040704">
    <property type="entry name" value="HEPN_AbiU2"/>
</dbReference>
<evidence type="ECO:0000259" key="1">
    <source>
        <dbReference type="Pfam" id="PF18734"/>
    </source>
</evidence>
<dbReference type="Pfam" id="PF18734">
    <property type="entry name" value="HEPN_AbiU2"/>
    <property type="match status" value="1"/>
</dbReference>
<proteinExistence type="predicted"/>
<comment type="caution">
    <text evidence="2">The sequence shown here is derived from an EMBL/GenBank/DDBJ whole genome shotgun (WGS) entry which is preliminary data.</text>
</comment>
<evidence type="ECO:0000313" key="2">
    <source>
        <dbReference type="EMBL" id="GAC11991.1"/>
    </source>
</evidence>
<evidence type="ECO:0000313" key="3">
    <source>
        <dbReference type="Proteomes" id="UP000006320"/>
    </source>
</evidence>
<feature type="domain" description="HEPN AbiU2-like" evidence="1">
    <location>
        <begin position="2"/>
        <end position="146"/>
    </location>
</feature>
<accession>A0AAV3V594</accession>
<reference evidence="2 3" key="1">
    <citation type="journal article" date="2017" name="Antonie Van Leeuwenhoek">
        <title>Rhizobium rhizosphaerae sp. nov., a novel species isolated from rice rhizosphere.</title>
        <authorList>
            <person name="Zhao J.J."/>
            <person name="Zhang J."/>
            <person name="Zhang R.J."/>
            <person name="Zhang C.W."/>
            <person name="Yin H.Q."/>
            <person name="Zhang X.X."/>
        </authorList>
    </citation>
    <scope>NUCLEOTIDE SEQUENCE [LARGE SCALE GENOMIC DNA]</scope>
    <source>
        <strain evidence="2 3">S18K6</strain>
    </source>
</reference>
<sequence>MLNFDNLTERLVEELKAAAMHFDLYRSIKASIPSHKKGINKSPNFWSLTLNAHLEATRCSLCKIYDQTNNNNLTLNSWLKEFKKHHCKQEFFETNEMDKFNRVPLVEGEIEQDIALVSLKDSLVNTLYTKHRNNEVAHISNKLVSRG</sequence>
<protein>
    <recommendedName>
        <fullName evidence="1">HEPN AbiU2-like domain-containing protein</fullName>
    </recommendedName>
</protein>
<dbReference type="RefSeq" id="WP_007991265.1">
    <property type="nucleotide sequence ID" value="NZ_BAEM01000053.1"/>
</dbReference>
<dbReference type="EMBL" id="BAEM01000053">
    <property type="protein sequence ID" value="GAC11991.1"/>
    <property type="molecule type" value="Genomic_DNA"/>
</dbReference>
<gene>
    <name evidence="2" type="ORF">GCHA_4065</name>
</gene>
<dbReference type="Proteomes" id="UP000006320">
    <property type="component" value="Unassembled WGS sequence"/>
</dbReference>
<dbReference type="AlphaFoldDB" id="A0AAV3V594"/>
<name>A0AAV3V594_9ALTE</name>